<dbReference type="Gene3D" id="3.30.390.30">
    <property type="match status" value="1"/>
</dbReference>
<dbReference type="AlphaFoldDB" id="A0AAE3HDJ9"/>
<comment type="caution">
    <text evidence="2">The sequence shown here is derived from an EMBL/GenBank/DDBJ whole genome shotgun (WGS) entry which is preliminary data.</text>
</comment>
<feature type="non-terminal residue" evidence="2">
    <location>
        <position position="88"/>
    </location>
</feature>
<evidence type="ECO:0000313" key="3">
    <source>
        <dbReference type="Proteomes" id="UP001206983"/>
    </source>
</evidence>
<dbReference type="Pfam" id="PF02852">
    <property type="entry name" value="Pyr_redox_dim"/>
    <property type="match status" value="1"/>
</dbReference>
<keyword evidence="3" id="KW-1185">Reference proteome</keyword>
<evidence type="ECO:0000259" key="1">
    <source>
        <dbReference type="Pfam" id="PF02852"/>
    </source>
</evidence>
<dbReference type="InterPro" id="IPR016156">
    <property type="entry name" value="FAD/NAD-linked_Rdtase_dimer_sf"/>
</dbReference>
<gene>
    <name evidence="2" type="ORF">PV02_12695</name>
</gene>
<dbReference type="Proteomes" id="UP001206983">
    <property type="component" value="Unassembled WGS sequence"/>
</dbReference>
<reference evidence="2 3" key="1">
    <citation type="journal article" date="2011" name="Appl. Environ. Microbiol.">
        <title>Methanogenic archaea isolated from Taiwan's Chelungpu fault.</title>
        <authorList>
            <person name="Wu S.Y."/>
            <person name="Lai M.C."/>
        </authorList>
    </citation>
    <scope>NUCLEOTIDE SEQUENCE [LARGE SCALE GENOMIC DNA]</scope>
    <source>
        <strain evidence="2 3">St545Mb</strain>
    </source>
</reference>
<dbReference type="InterPro" id="IPR004099">
    <property type="entry name" value="Pyr_nucl-diS_OxRdtase_dimer"/>
</dbReference>
<evidence type="ECO:0000313" key="2">
    <source>
        <dbReference type="EMBL" id="MCQ6963909.1"/>
    </source>
</evidence>
<dbReference type="EMBL" id="JTEO01000032">
    <property type="protein sequence ID" value="MCQ6963909.1"/>
    <property type="molecule type" value="Genomic_DNA"/>
</dbReference>
<sequence>PGSSAFIIKMTADKNTKKLLGLQVLGLDRSAVDKIVDIAVTAISLDGSLEDIKDLDLAYAPPFSTAIHPFAHTVNVLLNKISGDFVTA</sequence>
<name>A0AAE3HDJ9_9EURY</name>
<feature type="non-terminal residue" evidence="2">
    <location>
        <position position="1"/>
    </location>
</feature>
<proteinExistence type="predicted"/>
<protein>
    <recommendedName>
        <fullName evidence="1">Pyridine nucleotide-disulphide oxidoreductase dimerisation domain-containing protein</fullName>
    </recommendedName>
</protein>
<organism evidence="2 3">
    <name type="scientific">Methanolobus chelungpuianus</name>
    <dbReference type="NCBI Taxonomy" id="502115"/>
    <lineage>
        <taxon>Archaea</taxon>
        <taxon>Methanobacteriati</taxon>
        <taxon>Methanobacteriota</taxon>
        <taxon>Stenosarchaea group</taxon>
        <taxon>Methanomicrobia</taxon>
        <taxon>Methanosarcinales</taxon>
        <taxon>Methanosarcinaceae</taxon>
        <taxon>Methanolobus</taxon>
    </lineage>
</organism>
<feature type="domain" description="Pyridine nucleotide-disulphide oxidoreductase dimerisation" evidence="1">
    <location>
        <begin position="6"/>
        <end position="68"/>
    </location>
</feature>
<dbReference type="SUPFAM" id="SSF55424">
    <property type="entry name" value="FAD/NAD-linked reductases, dimerisation (C-terminal) domain"/>
    <property type="match status" value="1"/>
</dbReference>
<accession>A0AAE3HDJ9</accession>